<feature type="transmembrane region" description="Helical" evidence="5">
    <location>
        <begin position="344"/>
        <end position="364"/>
    </location>
</feature>
<feature type="transmembrane region" description="Helical" evidence="5">
    <location>
        <begin position="34"/>
        <end position="54"/>
    </location>
</feature>
<protein>
    <submittedName>
        <fullName evidence="7">Major facilitator superfamily domain-containing protein 7-like</fullName>
    </submittedName>
</protein>
<reference evidence="7" key="1">
    <citation type="submission" date="2020-04" db="EMBL/GenBank/DDBJ databases">
        <authorList>
            <person name="Neveu A P."/>
        </authorList>
    </citation>
    <scope>NUCLEOTIDE SEQUENCE</scope>
    <source>
        <tissue evidence="7">Whole embryo</tissue>
    </source>
</reference>
<evidence type="ECO:0000313" key="7">
    <source>
        <dbReference type="EMBL" id="CAB3263800.1"/>
    </source>
</evidence>
<dbReference type="InterPro" id="IPR036259">
    <property type="entry name" value="MFS_trans_sf"/>
</dbReference>
<evidence type="ECO:0000256" key="5">
    <source>
        <dbReference type="SAM" id="Phobius"/>
    </source>
</evidence>
<dbReference type="Pfam" id="PF07690">
    <property type="entry name" value="MFS_1"/>
    <property type="match status" value="1"/>
</dbReference>
<dbReference type="PROSITE" id="PS50850">
    <property type="entry name" value="MFS"/>
    <property type="match status" value="1"/>
</dbReference>
<feature type="transmembrane region" description="Helical" evidence="5">
    <location>
        <begin position="74"/>
        <end position="94"/>
    </location>
</feature>
<dbReference type="InterPro" id="IPR011701">
    <property type="entry name" value="MFS"/>
</dbReference>
<feature type="transmembrane region" description="Helical" evidence="5">
    <location>
        <begin position="322"/>
        <end position="338"/>
    </location>
</feature>
<evidence type="ECO:0000256" key="4">
    <source>
        <dbReference type="ARBA" id="ARBA00023136"/>
    </source>
</evidence>
<keyword evidence="4 5" id="KW-0472">Membrane</keyword>
<dbReference type="EMBL" id="LR787938">
    <property type="protein sequence ID" value="CAB3263800.1"/>
    <property type="molecule type" value="mRNA"/>
</dbReference>
<feature type="transmembrane region" description="Helical" evidence="5">
    <location>
        <begin position="285"/>
        <end position="310"/>
    </location>
</feature>
<dbReference type="GO" id="GO:0022857">
    <property type="term" value="F:transmembrane transporter activity"/>
    <property type="evidence" value="ECO:0007669"/>
    <property type="project" value="InterPro"/>
</dbReference>
<feature type="transmembrane region" description="Helical" evidence="5">
    <location>
        <begin position="433"/>
        <end position="453"/>
    </location>
</feature>
<comment type="subcellular location">
    <subcellularLocation>
        <location evidence="1">Membrane</location>
        <topology evidence="1">Multi-pass membrane protein</topology>
    </subcellularLocation>
</comment>
<accession>A0A6F9DL93</accession>
<dbReference type="Gene3D" id="1.20.1250.20">
    <property type="entry name" value="MFS general substrate transporter like domains"/>
    <property type="match status" value="2"/>
</dbReference>
<organism evidence="7">
    <name type="scientific">Phallusia mammillata</name>
    <dbReference type="NCBI Taxonomy" id="59560"/>
    <lineage>
        <taxon>Eukaryota</taxon>
        <taxon>Metazoa</taxon>
        <taxon>Chordata</taxon>
        <taxon>Tunicata</taxon>
        <taxon>Ascidiacea</taxon>
        <taxon>Phlebobranchia</taxon>
        <taxon>Ascidiidae</taxon>
        <taxon>Phallusia</taxon>
    </lineage>
</organism>
<evidence type="ECO:0000259" key="6">
    <source>
        <dbReference type="PROSITE" id="PS50850"/>
    </source>
</evidence>
<gene>
    <name evidence="7" type="primary">Mfsd7</name>
</gene>
<feature type="transmembrane region" description="Helical" evidence="5">
    <location>
        <begin position="384"/>
        <end position="404"/>
    </location>
</feature>
<feature type="transmembrane region" description="Helical" evidence="5">
    <location>
        <begin position="171"/>
        <end position="191"/>
    </location>
</feature>
<keyword evidence="3 5" id="KW-1133">Transmembrane helix</keyword>
<feature type="transmembrane region" description="Helical" evidence="5">
    <location>
        <begin position="125"/>
        <end position="150"/>
    </location>
</feature>
<feature type="domain" description="Major facilitator superfamily (MFS) profile" evidence="6">
    <location>
        <begin position="36"/>
        <end position="458"/>
    </location>
</feature>
<dbReference type="PANTHER" id="PTHR10924:SF6">
    <property type="entry name" value="SOLUTE CARRIER FAMILY 49 MEMBER A3"/>
    <property type="match status" value="1"/>
</dbReference>
<feature type="transmembrane region" description="Helical" evidence="5">
    <location>
        <begin position="197"/>
        <end position="220"/>
    </location>
</feature>
<feature type="transmembrane region" description="Helical" evidence="5">
    <location>
        <begin position="101"/>
        <end position="119"/>
    </location>
</feature>
<dbReference type="CDD" id="cd17399">
    <property type="entry name" value="MFS_MFSD7"/>
    <property type="match status" value="1"/>
</dbReference>
<sequence>MIMDNYGSANDVPVGSEVVLTTTETGYRVYKRRWFLLATLCILNLSNALAWLSFGPVAYKAASFYNTDLDTINWLSVVFMITGIPCGIVATWLIDSIGLRFSIILGAWLNSIGCVIRMISAVDGILPSAVLPLLFIGQCIAAFAQPFMLFSPTKLAALWFREDQRALANMLATVANPLGIMLCNILSPILLPKPEDMLFMLGIESIPAHLAVLMATFGWWSSSPPTPPTSSAATDSEGFWAGVKILFRKWRYLLLALTVGAGIALFSVLTTLLSQILCPWGYDDFYVGVVCGTVLIGVGFIGAGIAGVIVDKTKRFTEVTKLGFLIAVLALVAFAILHNRPNQWVAIAVACGVFGFFGIPVYPIGNELAVETTYPVGEATSSGVVFMSGQLQGIILVLVLQSIGTEIPKDQQTYQKCASENLGPATAVYDMSLPVYIMTGYAGVVLLLFLIFFRTKYRRLLAEQEDAAQTSNGTGFFAGKQVTDVDTPEKSA</sequence>
<dbReference type="InterPro" id="IPR020846">
    <property type="entry name" value="MFS_dom"/>
</dbReference>
<feature type="transmembrane region" description="Helical" evidence="5">
    <location>
        <begin position="252"/>
        <end position="273"/>
    </location>
</feature>
<dbReference type="AlphaFoldDB" id="A0A6F9DL93"/>
<dbReference type="GO" id="GO:0016020">
    <property type="term" value="C:membrane"/>
    <property type="evidence" value="ECO:0007669"/>
    <property type="project" value="UniProtKB-SubCell"/>
</dbReference>
<dbReference type="InterPro" id="IPR049680">
    <property type="entry name" value="FLVCR1-2_SLC49-like"/>
</dbReference>
<proteinExistence type="evidence at transcript level"/>
<dbReference type="SUPFAM" id="SSF103473">
    <property type="entry name" value="MFS general substrate transporter"/>
    <property type="match status" value="1"/>
</dbReference>
<evidence type="ECO:0000256" key="2">
    <source>
        <dbReference type="ARBA" id="ARBA00022692"/>
    </source>
</evidence>
<keyword evidence="2 5" id="KW-0812">Transmembrane</keyword>
<evidence type="ECO:0000256" key="3">
    <source>
        <dbReference type="ARBA" id="ARBA00022989"/>
    </source>
</evidence>
<dbReference type="PANTHER" id="PTHR10924">
    <property type="entry name" value="MAJOR FACILITATOR SUPERFAMILY PROTEIN-RELATED"/>
    <property type="match status" value="1"/>
</dbReference>
<name>A0A6F9DL93_9ASCI</name>
<evidence type="ECO:0000256" key="1">
    <source>
        <dbReference type="ARBA" id="ARBA00004141"/>
    </source>
</evidence>